<evidence type="ECO:0008006" key="5">
    <source>
        <dbReference type="Google" id="ProtNLM"/>
    </source>
</evidence>
<comment type="caution">
    <text evidence="3">The sequence shown here is derived from an EMBL/GenBank/DDBJ whole genome shotgun (WGS) entry which is preliminary data.</text>
</comment>
<gene>
    <name evidence="3" type="ORF">CKO31_06120</name>
</gene>
<keyword evidence="1" id="KW-0227">DNA damage</keyword>
<proteinExistence type="predicted"/>
<dbReference type="Proteomes" id="UP000748752">
    <property type="component" value="Unassembled WGS sequence"/>
</dbReference>
<feature type="region of interest" description="Disordered" evidence="2">
    <location>
        <begin position="317"/>
        <end position="357"/>
    </location>
</feature>
<reference evidence="3 4" key="1">
    <citation type="journal article" date="2020" name="Microorganisms">
        <title>Osmotic Adaptation and Compatible Solute Biosynthesis of Phototrophic Bacteria as Revealed from Genome Analyses.</title>
        <authorList>
            <person name="Imhoff J.F."/>
            <person name="Rahn T."/>
            <person name="Kunzel S."/>
            <person name="Keller A."/>
            <person name="Neulinger S.C."/>
        </authorList>
    </citation>
    <scope>NUCLEOTIDE SEQUENCE [LARGE SCALE GENOMIC DNA]</scope>
    <source>
        <strain evidence="3 4">DSM 6210</strain>
    </source>
</reference>
<dbReference type="InterPro" id="IPR050356">
    <property type="entry name" value="SulA_CellDiv_inhibitor"/>
</dbReference>
<dbReference type="RefSeq" id="WP_200235055.1">
    <property type="nucleotide sequence ID" value="NZ_NRRV01000010.1"/>
</dbReference>
<evidence type="ECO:0000256" key="1">
    <source>
        <dbReference type="ARBA" id="ARBA00022763"/>
    </source>
</evidence>
<accession>A0ABS1CEL6</accession>
<name>A0ABS1CEL6_9GAMM</name>
<evidence type="ECO:0000313" key="3">
    <source>
        <dbReference type="EMBL" id="MBK1630330.1"/>
    </source>
</evidence>
<evidence type="ECO:0000256" key="2">
    <source>
        <dbReference type="SAM" id="MobiDB-lite"/>
    </source>
</evidence>
<dbReference type="PANTHER" id="PTHR35369">
    <property type="entry name" value="BLR3025 PROTEIN-RELATED"/>
    <property type="match status" value="1"/>
</dbReference>
<dbReference type="CDD" id="cd03468">
    <property type="entry name" value="PolY_like"/>
    <property type="match status" value="1"/>
</dbReference>
<evidence type="ECO:0000313" key="4">
    <source>
        <dbReference type="Proteomes" id="UP000748752"/>
    </source>
</evidence>
<feature type="compositionally biased region" description="Low complexity" evidence="2">
    <location>
        <begin position="321"/>
        <end position="331"/>
    </location>
</feature>
<keyword evidence="4" id="KW-1185">Reference proteome</keyword>
<protein>
    <recommendedName>
        <fullName evidence="5">DNA polymerase Y family protein</fullName>
    </recommendedName>
</protein>
<dbReference type="InterPro" id="IPR043502">
    <property type="entry name" value="DNA/RNA_pol_sf"/>
</dbReference>
<dbReference type="PANTHER" id="PTHR35369:SF2">
    <property type="entry name" value="BLR3025 PROTEIN"/>
    <property type="match status" value="1"/>
</dbReference>
<dbReference type="SUPFAM" id="SSF56672">
    <property type="entry name" value="DNA/RNA polymerases"/>
    <property type="match status" value="1"/>
</dbReference>
<sequence length="445" mass="47598">MPRRAALGRLAAWAYGFSDQVSLVPPAALVLEAGRSLKLFGGAAALRRRVLEGVTGLGWRARCVLAPTPAAALVLAGAGAETGIVADHAALRRSLAALPVAALDFTAAELDDLQRMGIVCVAELLRLPRAGLAERLGIARLQQLERLLGERPDPRRAYVPPARFRAALELPAEVPDAPALAFACRRLIDELVGMLYARQAGVQRLDWRFHHADGPPTRLTLGSAAPARDPQHWLALLRERLDRLRLAAPVQAIAVSSEQLRPLAPADTELFPRDTGASVPDPALLDRLRARLGPAAVQGFAAVADHRPERAWRACEPQLTAAPPGRAPPAGAGRGRAARKGSDNPAPPGTATGERRDRPLWLLAAPAALELRGGRPWLDGPLDLGAGCERIDTGWWDGFQVARDYYVARTADGERLWIYRELRGAGGWFLHGIFGDDPADAGGGS</sequence>
<organism evidence="3 4">
    <name type="scientific">Thiohalocapsa halophila</name>
    <dbReference type="NCBI Taxonomy" id="69359"/>
    <lineage>
        <taxon>Bacteria</taxon>
        <taxon>Pseudomonadati</taxon>
        <taxon>Pseudomonadota</taxon>
        <taxon>Gammaproteobacteria</taxon>
        <taxon>Chromatiales</taxon>
        <taxon>Chromatiaceae</taxon>
        <taxon>Thiohalocapsa</taxon>
    </lineage>
</organism>
<dbReference type="EMBL" id="NRRV01000010">
    <property type="protein sequence ID" value="MBK1630330.1"/>
    <property type="molecule type" value="Genomic_DNA"/>
</dbReference>